<dbReference type="Proteomes" id="UP000094067">
    <property type="component" value="Unassembled WGS sequence"/>
</dbReference>
<comment type="function">
    <text evidence="3">Required for maturation of urease via the functional incorporation of the urease nickel metallocenter.</text>
</comment>
<evidence type="ECO:0000256" key="3">
    <source>
        <dbReference type="HAMAP-Rule" id="MF_01385"/>
    </source>
</evidence>
<gene>
    <name evidence="3 4" type="primary">ureF</name>
    <name evidence="4" type="ORF">BEI61_01848</name>
</gene>
<evidence type="ECO:0000313" key="5">
    <source>
        <dbReference type="Proteomes" id="UP000094067"/>
    </source>
</evidence>
<dbReference type="AlphaFoldDB" id="A0A1E3ABG1"/>
<keyword evidence="3" id="KW-0963">Cytoplasm</keyword>
<comment type="similarity">
    <text evidence="3">Belongs to the UreF family.</text>
</comment>
<reference evidence="4 5" key="1">
    <citation type="submission" date="2016-07" db="EMBL/GenBank/DDBJ databases">
        <title>Characterization of isolates of Eisenbergiella tayi derived from blood cultures, using whole genome sequencing.</title>
        <authorList>
            <person name="Burdz T."/>
            <person name="Wiebe D."/>
            <person name="Huynh C."/>
            <person name="Bernard K."/>
        </authorList>
    </citation>
    <scope>NUCLEOTIDE SEQUENCE [LARGE SCALE GENOMIC DNA]</scope>
    <source>
        <strain evidence="4 5">NML 110608</strain>
    </source>
</reference>
<keyword evidence="1 3" id="KW-0996">Nickel insertion</keyword>
<dbReference type="Pfam" id="PF01730">
    <property type="entry name" value="UreF"/>
    <property type="match status" value="1"/>
</dbReference>
<sequence length="232" mass="25964">MTEQEKQFLLLQINDALFPIGGYSHSYGLETYIQKELVSDEESAAEYIRNNLRFSVCFNELLLARLAYEAAAQDSENALHELLVLEELAAASRSTEEVRRAGEKMGSRFIKTAGMLPVPMDKKIFARYAKAEGSKTHAAAYGVFCAAAGIDEDRMLEHYLYSLTSAMVTNCVKTIPLSQTAGQKLLFACREIWPAVTEQVKQLTVEDYGACTPGFEVRCMQHEGLYSRLFMS</sequence>
<evidence type="ECO:0000313" key="4">
    <source>
        <dbReference type="EMBL" id="ODM05959.1"/>
    </source>
</evidence>
<dbReference type="PIRSF" id="PIRSF009467">
    <property type="entry name" value="Ureas_acces_UreF"/>
    <property type="match status" value="1"/>
</dbReference>
<dbReference type="PANTHER" id="PTHR33620:SF1">
    <property type="entry name" value="UREASE ACCESSORY PROTEIN F"/>
    <property type="match status" value="1"/>
</dbReference>
<comment type="caution">
    <text evidence="4">The sequence shown here is derived from an EMBL/GenBank/DDBJ whole genome shotgun (WGS) entry which is preliminary data.</text>
</comment>
<accession>A0A1E3ABG1</accession>
<dbReference type="GO" id="GO:0005737">
    <property type="term" value="C:cytoplasm"/>
    <property type="evidence" value="ECO:0007669"/>
    <property type="project" value="UniProtKB-SubCell"/>
</dbReference>
<evidence type="ECO:0000256" key="2">
    <source>
        <dbReference type="ARBA" id="ARBA00023186"/>
    </source>
</evidence>
<organism evidence="4 5">
    <name type="scientific">Eisenbergiella tayi</name>
    <dbReference type="NCBI Taxonomy" id="1432052"/>
    <lineage>
        <taxon>Bacteria</taxon>
        <taxon>Bacillati</taxon>
        <taxon>Bacillota</taxon>
        <taxon>Clostridia</taxon>
        <taxon>Lachnospirales</taxon>
        <taxon>Lachnospiraceae</taxon>
        <taxon>Eisenbergiella</taxon>
    </lineage>
</organism>
<proteinExistence type="inferred from homology"/>
<comment type="subunit">
    <text evidence="3">UreD, UreF and UreG form a complex that acts as a GTP-hydrolysis-dependent molecular chaperone, activating the urease apoprotein by helping to assemble the nickel containing metallocenter of UreC. The UreE protein probably delivers the nickel.</text>
</comment>
<keyword evidence="2 3" id="KW-0143">Chaperone</keyword>
<dbReference type="Gene3D" id="1.10.4190.10">
    <property type="entry name" value="Urease accessory protein UreF"/>
    <property type="match status" value="1"/>
</dbReference>
<dbReference type="InterPro" id="IPR038277">
    <property type="entry name" value="UreF_sf"/>
</dbReference>
<dbReference type="HAMAP" id="MF_01385">
    <property type="entry name" value="UreF"/>
    <property type="match status" value="1"/>
</dbReference>
<evidence type="ECO:0000256" key="1">
    <source>
        <dbReference type="ARBA" id="ARBA00022988"/>
    </source>
</evidence>
<dbReference type="PANTHER" id="PTHR33620">
    <property type="entry name" value="UREASE ACCESSORY PROTEIN F"/>
    <property type="match status" value="1"/>
</dbReference>
<comment type="subcellular location">
    <subcellularLocation>
        <location evidence="3">Cytoplasm</location>
    </subcellularLocation>
</comment>
<dbReference type="GO" id="GO:0016151">
    <property type="term" value="F:nickel cation binding"/>
    <property type="evidence" value="ECO:0007669"/>
    <property type="project" value="UniProtKB-UniRule"/>
</dbReference>
<protein>
    <recommendedName>
        <fullName evidence="3">Urease accessory protein UreF</fullName>
    </recommendedName>
</protein>
<name>A0A1E3ABG1_9FIRM</name>
<dbReference type="InterPro" id="IPR002639">
    <property type="entry name" value="UreF"/>
</dbReference>
<dbReference type="EMBL" id="MCGH01000002">
    <property type="protein sequence ID" value="ODM05959.1"/>
    <property type="molecule type" value="Genomic_DNA"/>
</dbReference>
<dbReference type="PATRIC" id="fig|1432052.4.peg.2058"/>